<protein>
    <recommendedName>
        <fullName evidence="11">Palmitoyltransferase</fullName>
        <ecNumber evidence="11">2.3.1.225</ecNumber>
    </recommendedName>
</protein>
<keyword evidence="5 11" id="KW-0472">Membrane</keyword>
<evidence type="ECO:0000256" key="2">
    <source>
        <dbReference type="ARBA" id="ARBA00022679"/>
    </source>
</evidence>
<gene>
    <name evidence="14" type="ORF">QBC33DRAFT_444234</name>
</gene>
<evidence type="ECO:0000256" key="5">
    <source>
        <dbReference type="ARBA" id="ARBA00023136"/>
    </source>
</evidence>
<feature type="domain" description="Palmitoyltransferase DHHC" evidence="13">
    <location>
        <begin position="452"/>
        <end position="577"/>
    </location>
</feature>
<evidence type="ECO:0000313" key="14">
    <source>
        <dbReference type="EMBL" id="KAK1771956.1"/>
    </source>
</evidence>
<feature type="compositionally biased region" description="Basic and acidic residues" evidence="12">
    <location>
        <begin position="313"/>
        <end position="322"/>
    </location>
</feature>
<dbReference type="Pfam" id="PF01529">
    <property type="entry name" value="DHHC"/>
    <property type="match status" value="1"/>
</dbReference>
<keyword evidence="7" id="KW-0449">Lipoprotein</keyword>
<proteinExistence type="inferred from homology"/>
<dbReference type="InterPro" id="IPR001594">
    <property type="entry name" value="Palmitoyltrfase_DHHC"/>
</dbReference>
<feature type="region of interest" description="Disordered" evidence="12">
    <location>
        <begin position="195"/>
        <end position="322"/>
    </location>
</feature>
<evidence type="ECO:0000256" key="9">
    <source>
        <dbReference type="ARBA" id="ARBA00023463"/>
    </source>
</evidence>
<name>A0AAJ0FKT8_9PEZI</name>
<comment type="subcellular location">
    <subcellularLocation>
        <location evidence="1">Endomembrane system</location>
        <topology evidence="1">Multi-pass membrane protein</topology>
    </subcellularLocation>
</comment>
<feature type="transmembrane region" description="Helical" evidence="11">
    <location>
        <begin position="497"/>
        <end position="520"/>
    </location>
</feature>
<dbReference type="GeneID" id="85307449"/>
<evidence type="ECO:0000313" key="15">
    <source>
        <dbReference type="Proteomes" id="UP001244011"/>
    </source>
</evidence>
<comment type="caution">
    <text evidence="14">The sequence shown here is derived from an EMBL/GenBank/DDBJ whole genome shotgun (WGS) entry which is preliminary data.</text>
</comment>
<dbReference type="InterPro" id="IPR039859">
    <property type="entry name" value="PFA4/ZDH16/20/ERF2-like"/>
</dbReference>
<feature type="region of interest" description="Disordered" evidence="12">
    <location>
        <begin position="142"/>
        <end position="178"/>
    </location>
</feature>
<dbReference type="AlphaFoldDB" id="A0AAJ0FKT8"/>
<evidence type="ECO:0000259" key="13">
    <source>
        <dbReference type="Pfam" id="PF01529"/>
    </source>
</evidence>
<dbReference type="GO" id="GO:0019706">
    <property type="term" value="F:protein-cysteine S-palmitoyltransferase activity"/>
    <property type="evidence" value="ECO:0007669"/>
    <property type="project" value="UniProtKB-EC"/>
</dbReference>
<dbReference type="GO" id="GO:0005794">
    <property type="term" value="C:Golgi apparatus"/>
    <property type="evidence" value="ECO:0007669"/>
    <property type="project" value="TreeGrafter"/>
</dbReference>
<evidence type="ECO:0000256" key="11">
    <source>
        <dbReference type="RuleBase" id="RU079119"/>
    </source>
</evidence>
<comment type="similarity">
    <text evidence="9">Belongs to the DHHC palmitoyltransferase family. ERF2/ZDHHC9 subfamily.</text>
</comment>
<evidence type="ECO:0000256" key="1">
    <source>
        <dbReference type="ARBA" id="ARBA00004127"/>
    </source>
</evidence>
<dbReference type="PANTHER" id="PTHR22883">
    <property type="entry name" value="ZINC FINGER DHHC DOMAIN CONTAINING PROTEIN"/>
    <property type="match status" value="1"/>
</dbReference>
<evidence type="ECO:0000256" key="12">
    <source>
        <dbReference type="SAM" id="MobiDB-lite"/>
    </source>
</evidence>
<comment type="domain">
    <text evidence="11">The DHHC domain is required for palmitoyltransferase activity.</text>
</comment>
<feature type="region of interest" description="Disordered" evidence="12">
    <location>
        <begin position="1"/>
        <end position="130"/>
    </location>
</feature>
<keyword evidence="4 11" id="KW-1133">Transmembrane helix</keyword>
<accession>A0AAJ0FKT8</accession>
<feature type="transmembrane region" description="Helical" evidence="11">
    <location>
        <begin position="540"/>
        <end position="564"/>
    </location>
</feature>
<dbReference type="PROSITE" id="PS50216">
    <property type="entry name" value="DHHC"/>
    <property type="match status" value="1"/>
</dbReference>
<evidence type="ECO:0000256" key="10">
    <source>
        <dbReference type="ARBA" id="ARBA00048048"/>
    </source>
</evidence>
<feature type="compositionally biased region" description="Low complexity" evidence="12">
    <location>
        <begin position="267"/>
        <end position="281"/>
    </location>
</feature>
<keyword evidence="2 11" id="KW-0808">Transferase</keyword>
<dbReference type="RefSeq" id="XP_060288169.1">
    <property type="nucleotide sequence ID" value="XM_060424262.1"/>
</dbReference>
<evidence type="ECO:0000256" key="4">
    <source>
        <dbReference type="ARBA" id="ARBA00022989"/>
    </source>
</evidence>
<evidence type="ECO:0000256" key="3">
    <source>
        <dbReference type="ARBA" id="ARBA00022692"/>
    </source>
</evidence>
<evidence type="ECO:0000256" key="6">
    <source>
        <dbReference type="ARBA" id="ARBA00023139"/>
    </source>
</evidence>
<feature type="compositionally biased region" description="Polar residues" evidence="12">
    <location>
        <begin position="24"/>
        <end position="38"/>
    </location>
</feature>
<dbReference type="GO" id="GO:0006612">
    <property type="term" value="P:protein targeting to membrane"/>
    <property type="evidence" value="ECO:0007669"/>
    <property type="project" value="TreeGrafter"/>
</dbReference>
<dbReference type="Proteomes" id="UP001244011">
    <property type="component" value="Unassembled WGS sequence"/>
</dbReference>
<sequence>MALNDGAARPGPRGEDDDTFPQFPRTTSGPPSIISSRMTDVGSDDGRDGNAQNNSTTSARRSALPSETVSRPGSARTGISSSRGPGGVLSHIQPLKRGLSASKRGTGVASSGDTVSGRPASPTTSRSHVPSLTSHAFFHPMSSQKLQAQRGGVRPPTIIGRKKGATEDSGVEASGGATRQSVISIQGLARQLDDVEDLRPPSHGTEVTEQNTLDRIAKTNPTRSHYPTASLSESVRPLQKKTVESRGLSLNIDKSYKNSGRLPSPIKSPRSFRSSFLPSKSNRGSKPGREKLESAASSPRLTPTNSAAPQTETKTKLTKPDRHSLGNNFEYFEGNTAFCLGGRLQNARHRPVNIATGFVVVLPAVLFFVFVAPWLWHNISPAIPVIFAYLFYICLSSFLHASGSDPGILPRSLHKNPQPDENEDPLRLAPPNTEWTLVKSAGSSAAAMEVPTKYCRTCHIWRPPRAHHCRLCDNCIETADHHCVWINNCVGRRNYRYFFTFLVSAALGSAYLLGASLAQILVSMDREGVSFGRAINDFPIAFAMVIYGFLGFLYPAALTGYHVFLMSRGETTREYLASRKFSKKDRYRAFTQGNWVSNWIAVLCRPRPPTYYHFKKKYVHGDQRLGIGRGRLGADSNDDQQGMEMQHVTPAQ</sequence>
<keyword evidence="15" id="KW-1185">Reference proteome</keyword>
<feature type="transmembrane region" description="Helical" evidence="11">
    <location>
        <begin position="352"/>
        <end position="376"/>
    </location>
</feature>
<comment type="catalytic activity">
    <reaction evidence="10 11">
        <text>L-cysteinyl-[protein] + hexadecanoyl-CoA = S-hexadecanoyl-L-cysteinyl-[protein] + CoA</text>
        <dbReference type="Rhea" id="RHEA:36683"/>
        <dbReference type="Rhea" id="RHEA-COMP:10131"/>
        <dbReference type="Rhea" id="RHEA-COMP:11032"/>
        <dbReference type="ChEBI" id="CHEBI:29950"/>
        <dbReference type="ChEBI" id="CHEBI:57287"/>
        <dbReference type="ChEBI" id="CHEBI:57379"/>
        <dbReference type="ChEBI" id="CHEBI:74151"/>
        <dbReference type="EC" id="2.3.1.225"/>
    </reaction>
</comment>
<feature type="compositionally biased region" description="Polar residues" evidence="12">
    <location>
        <begin position="205"/>
        <end position="233"/>
    </location>
</feature>
<dbReference type="EC" id="2.3.1.225" evidence="11"/>
<feature type="compositionally biased region" description="Polar residues" evidence="12">
    <location>
        <begin position="295"/>
        <end position="312"/>
    </location>
</feature>
<organism evidence="14 15">
    <name type="scientific">Phialemonium atrogriseum</name>
    <dbReference type="NCBI Taxonomy" id="1093897"/>
    <lineage>
        <taxon>Eukaryota</taxon>
        <taxon>Fungi</taxon>
        <taxon>Dikarya</taxon>
        <taxon>Ascomycota</taxon>
        <taxon>Pezizomycotina</taxon>
        <taxon>Sordariomycetes</taxon>
        <taxon>Sordariomycetidae</taxon>
        <taxon>Cephalothecales</taxon>
        <taxon>Cephalothecaceae</taxon>
        <taxon>Phialemonium</taxon>
    </lineage>
</organism>
<dbReference type="PANTHER" id="PTHR22883:SF43">
    <property type="entry name" value="PALMITOYLTRANSFERASE APP"/>
    <property type="match status" value="1"/>
</dbReference>
<feature type="compositionally biased region" description="Polar residues" evidence="12">
    <location>
        <begin position="50"/>
        <end position="83"/>
    </location>
</feature>
<evidence type="ECO:0000256" key="7">
    <source>
        <dbReference type="ARBA" id="ARBA00023288"/>
    </source>
</evidence>
<keyword evidence="8 11" id="KW-0012">Acyltransferase</keyword>
<evidence type="ECO:0000256" key="8">
    <source>
        <dbReference type="ARBA" id="ARBA00023315"/>
    </source>
</evidence>
<feature type="region of interest" description="Disordered" evidence="12">
    <location>
        <begin position="630"/>
        <end position="652"/>
    </location>
</feature>
<dbReference type="GO" id="GO:0005783">
    <property type="term" value="C:endoplasmic reticulum"/>
    <property type="evidence" value="ECO:0007669"/>
    <property type="project" value="TreeGrafter"/>
</dbReference>
<dbReference type="EMBL" id="MU838998">
    <property type="protein sequence ID" value="KAK1771956.1"/>
    <property type="molecule type" value="Genomic_DNA"/>
</dbReference>
<feature type="compositionally biased region" description="Polar residues" evidence="12">
    <location>
        <begin position="121"/>
        <end position="130"/>
    </location>
</feature>
<feature type="transmembrane region" description="Helical" evidence="11">
    <location>
        <begin position="382"/>
        <end position="401"/>
    </location>
</feature>
<keyword evidence="3 11" id="KW-0812">Transmembrane</keyword>
<keyword evidence="6" id="KW-0564">Palmitate</keyword>
<reference evidence="14" key="1">
    <citation type="submission" date="2023-06" db="EMBL/GenBank/DDBJ databases">
        <title>Genome-scale phylogeny and comparative genomics of the fungal order Sordariales.</title>
        <authorList>
            <consortium name="Lawrence Berkeley National Laboratory"/>
            <person name="Hensen N."/>
            <person name="Bonometti L."/>
            <person name="Westerberg I."/>
            <person name="Brannstrom I.O."/>
            <person name="Guillou S."/>
            <person name="Cros-Aarteil S."/>
            <person name="Calhoun S."/>
            <person name="Haridas S."/>
            <person name="Kuo A."/>
            <person name="Mondo S."/>
            <person name="Pangilinan J."/>
            <person name="Riley R."/>
            <person name="Labutti K."/>
            <person name="Andreopoulos B."/>
            <person name="Lipzen A."/>
            <person name="Chen C."/>
            <person name="Yanf M."/>
            <person name="Daum C."/>
            <person name="Ng V."/>
            <person name="Clum A."/>
            <person name="Steindorff A."/>
            <person name="Ohm R."/>
            <person name="Martin F."/>
            <person name="Silar P."/>
            <person name="Natvig D."/>
            <person name="Lalanne C."/>
            <person name="Gautier V."/>
            <person name="Ament-Velasquez S.L."/>
            <person name="Kruys A."/>
            <person name="Hutchinson M.I."/>
            <person name="Powell A.J."/>
            <person name="Barry K."/>
            <person name="Miller A.N."/>
            <person name="Grigoriev I.V."/>
            <person name="Debuchy R."/>
            <person name="Gladieux P."/>
            <person name="Thoren M.H."/>
            <person name="Johannesson H."/>
        </authorList>
    </citation>
    <scope>NUCLEOTIDE SEQUENCE</scope>
    <source>
        <strain evidence="14">8032-3</strain>
    </source>
</reference>